<name>A0A934N862_9BACT</name>
<evidence type="ECO:0000256" key="1">
    <source>
        <dbReference type="SAM" id="MobiDB-lite"/>
    </source>
</evidence>
<dbReference type="PROSITE" id="PS51257">
    <property type="entry name" value="PROKAR_LIPOPROTEIN"/>
    <property type="match status" value="1"/>
</dbReference>
<comment type="caution">
    <text evidence="2">The sequence shown here is derived from an EMBL/GenBank/DDBJ whole genome shotgun (WGS) entry which is preliminary data.</text>
</comment>
<sequence>MKRLVCVVAPGTALVLSLLSLVLAQACGSIGRPSSGLSSTAPSSSAPVASAPAGNPARQTVAALTDADSGRTVRMQKGQVISVALHEANGFTPWSRLATSDGGVLTPIVDTRAAAVRGVTLASFEGVAPGTAQLTSSASQDCAAGAQCPALARGWTVTVIVS</sequence>
<evidence type="ECO:0000313" key="3">
    <source>
        <dbReference type="Proteomes" id="UP000612893"/>
    </source>
</evidence>
<gene>
    <name evidence="2" type="ORF">JF922_06135</name>
</gene>
<evidence type="ECO:0000313" key="2">
    <source>
        <dbReference type="EMBL" id="MBJ7597648.1"/>
    </source>
</evidence>
<protein>
    <recommendedName>
        <fullName evidence="4">Proteinase inhibitor I42 chagasin domain-containing protein</fullName>
    </recommendedName>
</protein>
<organism evidence="2 3">
    <name type="scientific">Candidatus Nephthysia bennettiae</name>
    <dbReference type="NCBI Taxonomy" id="3127016"/>
    <lineage>
        <taxon>Bacteria</taxon>
        <taxon>Bacillati</taxon>
        <taxon>Candidatus Dormiibacterota</taxon>
        <taxon>Candidatus Dormibacteria</taxon>
        <taxon>Candidatus Dormibacterales</taxon>
        <taxon>Candidatus Dormibacteraceae</taxon>
        <taxon>Candidatus Nephthysia</taxon>
    </lineage>
</organism>
<dbReference type="Proteomes" id="UP000612893">
    <property type="component" value="Unassembled WGS sequence"/>
</dbReference>
<evidence type="ECO:0008006" key="4">
    <source>
        <dbReference type="Google" id="ProtNLM"/>
    </source>
</evidence>
<proteinExistence type="predicted"/>
<reference evidence="2" key="1">
    <citation type="submission" date="2020-10" db="EMBL/GenBank/DDBJ databases">
        <title>Ca. Dormibacterota MAGs.</title>
        <authorList>
            <person name="Montgomery K."/>
        </authorList>
    </citation>
    <scope>NUCLEOTIDE SEQUENCE [LARGE SCALE GENOMIC DNA]</scope>
    <source>
        <strain evidence="2">SC8812_S17_10</strain>
    </source>
</reference>
<dbReference type="AlphaFoldDB" id="A0A934N862"/>
<dbReference type="EMBL" id="JAEKNR010000072">
    <property type="protein sequence ID" value="MBJ7597648.1"/>
    <property type="molecule type" value="Genomic_DNA"/>
</dbReference>
<keyword evidence="3" id="KW-1185">Reference proteome</keyword>
<accession>A0A934N862</accession>
<feature type="region of interest" description="Disordered" evidence="1">
    <location>
        <begin position="34"/>
        <end position="57"/>
    </location>
</feature>